<evidence type="ECO:0000256" key="7">
    <source>
        <dbReference type="ARBA" id="ARBA00022840"/>
    </source>
</evidence>
<dbReference type="InterPro" id="IPR027417">
    <property type="entry name" value="P-loop_NTPase"/>
</dbReference>
<comment type="cofactor">
    <cofactor evidence="1">
        <name>[4Fe-4S] cluster</name>
        <dbReference type="ChEBI" id="CHEBI:49883"/>
    </cofactor>
</comment>
<feature type="non-terminal residue" evidence="13">
    <location>
        <position position="1"/>
    </location>
</feature>
<keyword evidence="10" id="KW-0238">DNA-binding</keyword>
<dbReference type="Gene3D" id="3.30.420.110">
    <property type="entry name" value="MutS, connector domain"/>
    <property type="match status" value="1"/>
</dbReference>
<dbReference type="SFLD" id="SFLDS00032">
    <property type="entry name" value="Radical_SAM_3-amino-3-carboxyp"/>
    <property type="match status" value="1"/>
</dbReference>
<dbReference type="SFLD" id="SFLDG01121">
    <property type="entry name" value="Diphthamide_biosynthesis"/>
    <property type="match status" value="1"/>
</dbReference>
<dbReference type="Pfam" id="PF05192">
    <property type="entry name" value="MutS_III"/>
    <property type="match status" value="1"/>
</dbReference>
<keyword evidence="4" id="KW-0479">Metal-binding</keyword>
<dbReference type="InterPro" id="IPR007860">
    <property type="entry name" value="DNA_mmatch_repair_MutS_con_dom"/>
</dbReference>
<dbReference type="GO" id="GO:0090560">
    <property type="term" value="F:2-(3-amino-3-carboxypropyl)histidine synthase activity"/>
    <property type="evidence" value="ECO:0007669"/>
    <property type="project" value="InterPro"/>
</dbReference>
<dbReference type="Gene3D" id="3.40.1170.10">
    <property type="entry name" value="DNA repair protein MutS, domain I"/>
    <property type="match status" value="1"/>
</dbReference>
<dbReference type="Proteomes" id="UP001211065">
    <property type="component" value="Unassembled WGS sequence"/>
</dbReference>
<dbReference type="Gene3D" id="1.10.1420.10">
    <property type="match status" value="2"/>
</dbReference>
<evidence type="ECO:0000256" key="1">
    <source>
        <dbReference type="ARBA" id="ARBA00001966"/>
    </source>
</evidence>
<dbReference type="SUPFAM" id="SSF53150">
    <property type="entry name" value="DNA repair protein MutS, domain II"/>
    <property type="match status" value="1"/>
</dbReference>
<dbReference type="GO" id="GO:0046872">
    <property type="term" value="F:metal ion binding"/>
    <property type="evidence" value="ECO:0007669"/>
    <property type="project" value="UniProtKB-KW"/>
</dbReference>
<reference evidence="13" key="1">
    <citation type="submission" date="2020-05" db="EMBL/GenBank/DDBJ databases">
        <title>Phylogenomic resolution of chytrid fungi.</title>
        <authorList>
            <person name="Stajich J.E."/>
            <person name="Amses K."/>
            <person name="Simmons R."/>
            <person name="Seto K."/>
            <person name="Myers J."/>
            <person name="Bonds A."/>
            <person name="Quandt C.A."/>
            <person name="Barry K."/>
            <person name="Liu P."/>
            <person name="Grigoriev I."/>
            <person name="Longcore J.E."/>
            <person name="James T.Y."/>
        </authorList>
    </citation>
    <scope>NUCLEOTIDE SEQUENCE</scope>
    <source>
        <strain evidence="13">JEL0476</strain>
    </source>
</reference>
<comment type="pathway">
    <text evidence="2">Protein modification; peptidyl-diphthamide biosynthesis.</text>
</comment>
<dbReference type="Pfam" id="PF01866">
    <property type="entry name" value="Diphthamide_syn"/>
    <property type="match status" value="1"/>
</dbReference>
<dbReference type="PANTHER" id="PTHR10762:SF2">
    <property type="entry name" value="2-(3-AMINO-3-CARBOXYPROPYL)HISTIDINE SYNTHASE SUBUNIT 2"/>
    <property type="match status" value="1"/>
</dbReference>
<evidence type="ECO:0000313" key="13">
    <source>
        <dbReference type="EMBL" id="KAJ3211279.1"/>
    </source>
</evidence>
<evidence type="ECO:0000259" key="11">
    <source>
        <dbReference type="SMART" id="SM00533"/>
    </source>
</evidence>
<dbReference type="SMART" id="SM00534">
    <property type="entry name" value="MUTSac"/>
    <property type="match status" value="1"/>
</dbReference>
<dbReference type="InterPro" id="IPR000432">
    <property type="entry name" value="DNA_mismatch_repair_MutS_C"/>
</dbReference>
<dbReference type="GO" id="GO:0005524">
    <property type="term" value="F:ATP binding"/>
    <property type="evidence" value="ECO:0007669"/>
    <property type="project" value="UniProtKB-KW"/>
</dbReference>
<evidence type="ECO:0000256" key="2">
    <source>
        <dbReference type="ARBA" id="ARBA00005156"/>
    </source>
</evidence>
<dbReference type="NCBIfam" id="TIGR00322">
    <property type="entry name" value="diphth2_R"/>
    <property type="match status" value="1"/>
</dbReference>
<evidence type="ECO:0000256" key="4">
    <source>
        <dbReference type="ARBA" id="ARBA00022723"/>
    </source>
</evidence>
<dbReference type="FunFam" id="3.40.50.11860:FF:000001">
    <property type="entry name" value="2-(3-amino-3-carboxypropyl)histidine synthase subunit 2"/>
    <property type="match status" value="1"/>
</dbReference>
<dbReference type="GO" id="GO:0051536">
    <property type="term" value="F:iron-sulfur cluster binding"/>
    <property type="evidence" value="ECO:0007669"/>
    <property type="project" value="UniProtKB-KW"/>
</dbReference>
<keyword evidence="9" id="KW-0411">Iron-sulfur</keyword>
<evidence type="ECO:0000313" key="14">
    <source>
        <dbReference type="Proteomes" id="UP001211065"/>
    </source>
</evidence>
<dbReference type="SUPFAM" id="SSF55271">
    <property type="entry name" value="DNA repair protein MutS, domain I"/>
    <property type="match status" value="1"/>
</dbReference>
<keyword evidence="6" id="KW-0227">DNA damage</keyword>
<dbReference type="SUPFAM" id="SSF48334">
    <property type="entry name" value="DNA repair protein MutS, domain III"/>
    <property type="match status" value="1"/>
</dbReference>
<dbReference type="NCBIfam" id="TIGR00272">
    <property type="entry name" value="DPH2"/>
    <property type="match status" value="1"/>
</dbReference>
<protein>
    <submittedName>
        <fullName evidence="13">Diphthamide biosynthesis protein 2</fullName>
    </submittedName>
</protein>
<sequence length="1188" mass="134422">VKSIRKTRAKYLDDEKIYVFEKKETKMFVAEEPEVKIPLETKDMDMKRLAEKFQEENPVGNFYEMYDNQDIQKFSEEFNIRITKNGKKMIGFPIHQLKNYLKRATSLGYAVAVVNEVGNNLQNRLITKLRKVVRIVSPGTLIDDDFNLNNNKFVMVVAFDARSPDNIGISWADVSTGEFYISESVTSSLNVNISRISPIEIVVNENLKNSTHKVIQILEKCKRESNFCLSYQKPTIFDRNSGKKKLSNLLTQVKKEISAPLSSVLELAAATMMNFLAKNFNTVTDLLRYPQQIKAEQILLMDSAVYRALELNKTMTNEKKGSVINVFDQCNTRQGSRLLCSRIRAPSTNMTEIQRRLDLVEIFFNNPDLVLCLKPCLNDSIDLEKVLQNIIEKENKDIGINVIKIVENLKLLKNLKLEIEILIQQICKSSNSKKLKDFQVLLDLVKIFNVKNEIVAVANGLSGNEDMSVNIGVCENVDKYFRLKEKLKVEKQIFEDNFKTSFSKVEAVIKGNIPLIRVLKSSKSLQKILKDKNFQEFPTQASSHLYFSHAEWTNLNFKLLECNLNLLQTEKLIFEERRKTLLSFAWEISQISVALAELDVALTAAKIASENFYVRPKLIEKPILNIIGGRHPVVEYSQKNNPGSHFSSNDLTMDDNEKFWMITGPNMGALLVVLAQSGFFIPAKFAEIGLVDKILLRIGTSDNLNEDQSSFMISLQFPDLLIPFSNWVSTTLKQKTKKNFYILGDTSYGSCCVDEVSAQHANSDFLVHFGKACLTTKTSQIPVKYCFGKEPFNFEKFIDLFKEFILLENSIKFKNILLECEVNYYHVMEELKASLGSLGFNVKFKEKLTEIGFEKVENATLGCYETEKFDDFGNELESVILFIGAEGFQLTNTLMTNPSKTVSSFNPMIEEFRIENLKVNKMLMKRYLSIHKARDANVVGIVVGTLGISSYLSVLEDLKKLLILKSKKPYILSVGKPNPAKLANFLEIDVFVFLGCPQSVLELIVGEESKDYVKPIVSVFEMEIALGGGPLNEKESETDQTRLGWIPGGAGKIGEYITDFVKISSRLKDEVEEMSFLKKGHDISVSSDESDDEPHFSLASGAYENSKRFVEISSSKEEEESKFGINDNNALIKREVVFGNGKVSKISSAGADYLNNRTFKGLEIALQNLEPSILEEGRDGIAKGYQGS</sequence>
<comment type="similarity">
    <text evidence="3">Belongs to the DPH1/DPH2 family. DPH2 subfamily.</text>
</comment>
<dbReference type="InterPro" id="IPR007696">
    <property type="entry name" value="DNA_mismatch_repair_MutS_core"/>
</dbReference>
<keyword evidence="14" id="KW-1185">Reference proteome</keyword>
<dbReference type="InterPro" id="IPR036187">
    <property type="entry name" value="DNA_mismatch_repair_MutS_sf"/>
</dbReference>
<gene>
    <name evidence="13" type="primary">DPH2</name>
    <name evidence="13" type="ORF">HK099_008050</name>
</gene>
<dbReference type="GO" id="GO:0017183">
    <property type="term" value="P:protein histidyl modification to diphthamide"/>
    <property type="evidence" value="ECO:0007669"/>
    <property type="project" value="InterPro"/>
</dbReference>
<dbReference type="InterPro" id="IPR016435">
    <property type="entry name" value="DPH1/DPH2"/>
</dbReference>
<dbReference type="InterPro" id="IPR007695">
    <property type="entry name" value="DNA_mismatch_repair_MutS-lik_N"/>
</dbReference>
<dbReference type="GO" id="GO:0030983">
    <property type="term" value="F:mismatched DNA binding"/>
    <property type="evidence" value="ECO:0007669"/>
    <property type="project" value="InterPro"/>
</dbReference>
<dbReference type="Pfam" id="PF05188">
    <property type="entry name" value="MutS_II"/>
    <property type="match status" value="1"/>
</dbReference>
<keyword evidence="7" id="KW-0067">ATP-binding</keyword>
<evidence type="ECO:0000256" key="10">
    <source>
        <dbReference type="ARBA" id="ARBA00023125"/>
    </source>
</evidence>
<keyword evidence="5" id="KW-0547">Nucleotide-binding</keyword>
<dbReference type="SUPFAM" id="SSF52540">
    <property type="entry name" value="P-loop containing nucleoside triphosphate hydrolases"/>
    <property type="match status" value="1"/>
</dbReference>
<keyword evidence="8" id="KW-0408">Iron</keyword>
<dbReference type="InterPro" id="IPR016151">
    <property type="entry name" value="DNA_mismatch_repair_MutS_N"/>
</dbReference>
<dbReference type="InterPro" id="IPR042265">
    <property type="entry name" value="DPH1/DPH2_3"/>
</dbReference>
<evidence type="ECO:0000259" key="12">
    <source>
        <dbReference type="SMART" id="SM00534"/>
    </source>
</evidence>
<feature type="domain" description="DNA mismatch repair proteins mutS family" evidence="12">
    <location>
        <begin position="657"/>
        <end position="849"/>
    </location>
</feature>
<dbReference type="EMBL" id="JADGJW010000844">
    <property type="protein sequence ID" value="KAJ3211279.1"/>
    <property type="molecule type" value="Genomic_DNA"/>
</dbReference>
<organism evidence="13 14">
    <name type="scientific">Clydaea vesicula</name>
    <dbReference type="NCBI Taxonomy" id="447962"/>
    <lineage>
        <taxon>Eukaryota</taxon>
        <taxon>Fungi</taxon>
        <taxon>Fungi incertae sedis</taxon>
        <taxon>Chytridiomycota</taxon>
        <taxon>Chytridiomycota incertae sedis</taxon>
        <taxon>Chytridiomycetes</taxon>
        <taxon>Lobulomycetales</taxon>
        <taxon>Lobulomycetaceae</taxon>
        <taxon>Clydaea</taxon>
    </lineage>
</organism>
<dbReference type="InterPro" id="IPR036678">
    <property type="entry name" value="MutS_con_dom_sf"/>
</dbReference>
<dbReference type="Pfam" id="PF01624">
    <property type="entry name" value="MutS_I"/>
    <property type="match status" value="1"/>
</dbReference>
<dbReference type="Gene3D" id="3.40.50.300">
    <property type="entry name" value="P-loop containing nucleotide triphosphate hydrolases"/>
    <property type="match status" value="1"/>
</dbReference>
<name>A0AAD5XX53_9FUNG</name>
<evidence type="ECO:0000256" key="8">
    <source>
        <dbReference type="ARBA" id="ARBA00023004"/>
    </source>
</evidence>
<accession>A0AAD5XX53</accession>
<proteinExistence type="inferred from homology"/>
<dbReference type="InterPro" id="IPR010014">
    <property type="entry name" value="DHP2"/>
</dbReference>
<dbReference type="SMART" id="SM00533">
    <property type="entry name" value="MUTSd"/>
    <property type="match status" value="1"/>
</dbReference>
<evidence type="ECO:0000256" key="9">
    <source>
        <dbReference type="ARBA" id="ARBA00023014"/>
    </source>
</evidence>
<dbReference type="GO" id="GO:0006298">
    <property type="term" value="P:mismatch repair"/>
    <property type="evidence" value="ECO:0007669"/>
    <property type="project" value="InterPro"/>
</dbReference>
<evidence type="ECO:0000256" key="3">
    <source>
        <dbReference type="ARBA" id="ARBA00006179"/>
    </source>
</evidence>
<feature type="domain" description="DNA mismatch repair protein MutS core" evidence="11">
    <location>
        <begin position="318"/>
        <end position="637"/>
    </location>
</feature>
<comment type="caution">
    <text evidence="13">The sequence shown here is derived from an EMBL/GenBank/DDBJ whole genome shotgun (WGS) entry which is preliminary data.</text>
</comment>
<dbReference type="PANTHER" id="PTHR10762">
    <property type="entry name" value="DIPHTHAMIDE BIOSYNTHESIS PROTEIN"/>
    <property type="match status" value="1"/>
</dbReference>
<evidence type="ECO:0000256" key="5">
    <source>
        <dbReference type="ARBA" id="ARBA00022741"/>
    </source>
</evidence>
<dbReference type="Gene3D" id="3.40.50.11860">
    <property type="entry name" value="Diphthamide synthesis DPH1/DPH2 domain 3"/>
    <property type="match status" value="1"/>
</dbReference>
<dbReference type="AlphaFoldDB" id="A0AAD5XX53"/>
<evidence type="ECO:0000256" key="6">
    <source>
        <dbReference type="ARBA" id="ARBA00022763"/>
    </source>
</evidence>